<keyword evidence="2" id="KW-1185">Reference proteome</keyword>
<dbReference type="PATRIC" id="fig|1359168.3.peg.691"/>
<evidence type="ECO:0000313" key="2">
    <source>
        <dbReference type="Proteomes" id="UP000033616"/>
    </source>
</evidence>
<reference evidence="1 2" key="1">
    <citation type="submission" date="2015-02" db="EMBL/GenBank/DDBJ databases">
        <title>Genome Sequencing of Rickettsiales.</title>
        <authorList>
            <person name="Daugherty S.C."/>
            <person name="Su Q."/>
            <person name="Abolude K."/>
            <person name="Beier-Sexton M."/>
            <person name="Carlyon J.A."/>
            <person name="Carter R."/>
            <person name="Day N.P."/>
            <person name="Dumler S.J."/>
            <person name="Dyachenko V."/>
            <person name="Godinez A."/>
            <person name="Kurtti T.J."/>
            <person name="Lichay M."/>
            <person name="Mullins K.E."/>
            <person name="Ott S."/>
            <person name="Pappas-Brown V."/>
            <person name="Paris D.H."/>
            <person name="Patel P."/>
            <person name="Richards A.L."/>
            <person name="Sadzewicz L."/>
            <person name="Sears K."/>
            <person name="Seidman D."/>
            <person name="Sengamalay N."/>
            <person name="Stenos J."/>
            <person name="Tallon L.J."/>
            <person name="Vincent G."/>
            <person name="Fraser C.M."/>
            <person name="Munderloh U."/>
            <person name="Dunning-Hotopp J.C."/>
        </authorList>
    </citation>
    <scope>NUCLEOTIDE SEQUENCE [LARGE SCALE GENOMIC DNA]</scope>
    <source>
        <strain evidence="1 2">Fuller</strain>
    </source>
</reference>
<dbReference type="EMBL" id="LANP01000027">
    <property type="protein sequence ID" value="KJV55143.1"/>
    <property type="molecule type" value="Genomic_DNA"/>
</dbReference>
<name>A0A0F3MHB5_9RICK</name>
<sequence>MPSRLRDAGFIEVENRTTIRNNLKWRNTPYIKLIRNFQQ</sequence>
<dbReference type="AlphaFoldDB" id="A0A0F3MHB5"/>
<protein>
    <submittedName>
        <fullName evidence="1">Uncharacterized protein</fullName>
    </submittedName>
</protein>
<evidence type="ECO:0000313" key="1">
    <source>
        <dbReference type="EMBL" id="KJV55143.1"/>
    </source>
</evidence>
<proteinExistence type="predicted"/>
<gene>
    <name evidence="1" type="ORF">OCHUTO_0956</name>
</gene>
<organism evidence="1 2">
    <name type="scientific">Orientia chuto str. Dubai</name>
    <dbReference type="NCBI Taxonomy" id="1359168"/>
    <lineage>
        <taxon>Bacteria</taxon>
        <taxon>Pseudomonadati</taxon>
        <taxon>Pseudomonadota</taxon>
        <taxon>Alphaproteobacteria</taxon>
        <taxon>Rickettsiales</taxon>
        <taxon>Rickettsiaceae</taxon>
        <taxon>Rickettsieae</taxon>
        <taxon>Orientia</taxon>
    </lineage>
</organism>
<dbReference type="STRING" id="1359168.OCHUTO_0956"/>
<dbReference type="Proteomes" id="UP000033616">
    <property type="component" value="Unassembled WGS sequence"/>
</dbReference>
<comment type="caution">
    <text evidence="1">The sequence shown here is derived from an EMBL/GenBank/DDBJ whole genome shotgun (WGS) entry which is preliminary data.</text>
</comment>
<accession>A0A0F3MHB5</accession>